<evidence type="ECO:0000313" key="3">
    <source>
        <dbReference type="Proteomes" id="UP000239757"/>
    </source>
</evidence>
<evidence type="ECO:0000313" key="2">
    <source>
        <dbReference type="EMBL" id="PPR93941.1"/>
    </source>
</evidence>
<sequence length="385" mass="43055">MSRREEEGDGGGESGRGGEGKEGKMERKEREKEWMDWERKGRGKEEKRRRRPVWRRSRRNRGRSGAAQGSRSTGHGQAAGGAEIVSQRISLAPHPQGSPPRHRLVNNVHLNCAPRSLIDIPTRPSIVSRVVDFANNFRAESGLRIEQVVTRLTVGYSYPTLPIRNWRGSRPTHFGTAFLSVTLAYGIRVSSGRHRLQGRRARQESTAVTTLLSSLSPYKQKKRERMIRCRYPSSPLPSLNRRGRTHYHKHKGYVATASGLVRNLKPETYQAGYTSLRATTTMTRISHIDSPSRHVAVAFSFRNSLEKPVPPSCHTCTISFCIPVIQPAVIVREGGNSVFKAGPLLQKRMAPKAINFLLQEDNATLPSYGVSVSFDARLSVSKDSK</sequence>
<feature type="compositionally biased region" description="Basic and acidic residues" evidence="1">
    <location>
        <begin position="16"/>
        <end position="46"/>
    </location>
</feature>
<reference evidence="2 3" key="1">
    <citation type="submission" date="2015-01" db="EMBL/GenBank/DDBJ databases">
        <title>Genome of allotetraploid Gossypium barbadense reveals genomic plasticity and fiber elongation in cotton evolution.</title>
        <authorList>
            <person name="Chen X."/>
            <person name="Liu X."/>
            <person name="Zhao B."/>
            <person name="Zheng H."/>
            <person name="Hu Y."/>
            <person name="Lu G."/>
            <person name="Yang C."/>
            <person name="Chen J."/>
            <person name="Shan C."/>
            <person name="Zhang L."/>
            <person name="Zhou Y."/>
            <person name="Wang L."/>
            <person name="Guo W."/>
            <person name="Bai Y."/>
            <person name="Ruan J."/>
            <person name="Shangguan X."/>
            <person name="Mao Y."/>
            <person name="Jiang J."/>
            <person name="Zhu Y."/>
            <person name="Lei J."/>
            <person name="Kang H."/>
            <person name="Chen S."/>
            <person name="He X."/>
            <person name="Wang R."/>
            <person name="Wang Y."/>
            <person name="Chen J."/>
            <person name="Wang L."/>
            <person name="Yu S."/>
            <person name="Wang B."/>
            <person name="Wei J."/>
            <person name="Song S."/>
            <person name="Lu X."/>
            <person name="Gao Z."/>
            <person name="Gu W."/>
            <person name="Deng X."/>
            <person name="Ma D."/>
            <person name="Wang S."/>
            <person name="Liang W."/>
            <person name="Fang L."/>
            <person name="Cai C."/>
            <person name="Zhu X."/>
            <person name="Zhou B."/>
            <person name="Zhang Y."/>
            <person name="Chen Z."/>
            <person name="Xu S."/>
            <person name="Zhu R."/>
            <person name="Wang S."/>
            <person name="Zhang T."/>
            <person name="Zhao G."/>
        </authorList>
    </citation>
    <scope>NUCLEOTIDE SEQUENCE [LARGE SCALE GENOMIC DNA]</scope>
    <source>
        <strain evidence="3">cv. Xinhai21</strain>
        <tissue evidence="2">Leaf</tissue>
    </source>
</reference>
<evidence type="ECO:0000256" key="1">
    <source>
        <dbReference type="SAM" id="MobiDB-lite"/>
    </source>
</evidence>
<accession>A0A2P5WS74</accession>
<dbReference type="Proteomes" id="UP000239757">
    <property type="component" value="Unassembled WGS sequence"/>
</dbReference>
<protein>
    <submittedName>
        <fullName evidence="2">Uncharacterized protein</fullName>
    </submittedName>
</protein>
<dbReference type="AlphaFoldDB" id="A0A2P5WS74"/>
<proteinExistence type="predicted"/>
<feature type="compositionally biased region" description="Low complexity" evidence="1">
    <location>
        <begin position="63"/>
        <end position="74"/>
    </location>
</feature>
<feature type="compositionally biased region" description="Basic residues" evidence="1">
    <location>
        <begin position="47"/>
        <end position="62"/>
    </location>
</feature>
<dbReference type="EMBL" id="KZ666675">
    <property type="protein sequence ID" value="PPR93941.1"/>
    <property type="molecule type" value="Genomic_DNA"/>
</dbReference>
<organism evidence="2 3">
    <name type="scientific">Gossypium barbadense</name>
    <name type="common">Sea Island cotton</name>
    <name type="synonym">Hibiscus barbadensis</name>
    <dbReference type="NCBI Taxonomy" id="3634"/>
    <lineage>
        <taxon>Eukaryota</taxon>
        <taxon>Viridiplantae</taxon>
        <taxon>Streptophyta</taxon>
        <taxon>Embryophyta</taxon>
        <taxon>Tracheophyta</taxon>
        <taxon>Spermatophyta</taxon>
        <taxon>Magnoliopsida</taxon>
        <taxon>eudicotyledons</taxon>
        <taxon>Gunneridae</taxon>
        <taxon>Pentapetalae</taxon>
        <taxon>rosids</taxon>
        <taxon>malvids</taxon>
        <taxon>Malvales</taxon>
        <taxon>Malvaceae</taxon>
        <taxon>Malvoideae</taxon>
        <taxon>Gossypium</taxon>
    </lineage>
</organism>
<name>A0A2P5WS74_GOSBA</name>
<gene>
    <name evidence="2" type="ORF">GOBAR_AA26730</name>
</gene>
<feature type="region of interest" description="Disordered" evidence="1">
    <location>
        <begin position="1"/>
        <end position="80"/>
    </location>
</feature>